<dbReference type="NCBIfam" id="NF038128">
    <property type="entry name" value="choice_anch_J"/>
    <property type="match status" value="1"/>
</dbReference>
<dbReference type="Pfam" id="PF07675">
    <property type="entry name" value="Cleaved_Adhesin"/>
    <property type="match status" value="1"/>
</dbReference>
<evidence type="ECO:0000259" key="4">
    <source>
        <dbReference type="Pfam" id="PF18962"/>
    </source>
</evidence>
<dbReference type="InterPro" id="IPR026444">
    <property type="entry name" value="Secre_tail"/>
</dbReference>
<keyword evidence="6" id="KW-1185">Reference proteome</keyword>
<dbReference type="NCBIfam" id="TIGR04183">
    <property type="entry name" value="Por_Secre_tail"/>
    <property type="match status" value="1"/>
</dbReference>
<dbReference type="EMBL" id="QNUF01000013">
    <property type="protein sequence ID" value="REC74852.1"/>
    <property type="molecule type" value="Genomic_DNA"/>
</dbReference>
<dbReference type="Proteomes" id="UP000256491">
    <property type="component" value="Unassembled WGS sequence"/>
</dbReference>
<feature type="signal peptide" evidence="2">
    <location>
        <begin position="1"/>
        <end position="19"/>
    </location>
</feature>
<gene>
    <name evidence="5" type="ORF">DRF57_12505</name>
</gene>
<protein>
    <recommendedName>
        <fullName evidence="7">T9SS C-terminal target domain-containing protein</fullName>
    </recommendedName>
</protein>
<feature type="domain" description="Cleaved adhesin" evidence="3">
    <location>
        <begin position="24"/>
        <end position="182"/>
    </location>
</feature>
<evidence type="ECO:0008006" key="7">
    <source>
        <dbReference type="Google" id="ProtNLM"/>
    </source>
</evidence>
<name>A0ABX9IL99_9FLAO</name>
<dbReference type="Gene3D" id="2.60.120.200">
    <property type="match status" value="1"/>
</dbReference>
<evidence type="ECO:0000256" key="2">
    <source>
        <dbReference type="SAM" id="SignalP"/>
    </source>
</evidence>
<reference evidence="5 6" key="1">
    <citation type="journal article" date="2010" name="Syst. Appl. Microbiol.">
        <title>Four new species of Chryseobacterium from the rhizosphere of coastal sand dune plants, Chryseobacterium elymi sp. nov., Chryseobacterium hagamense sp. nov., Chryseobacterium lathyri sp. nov. and Chryseobacterium rhizosphaerae sp. nov.</title>
        <authorList>
            <person name="Cho S.H."/>
            <person name="Lee K.S."/>
            <person name="Shin D.S."/>
            <person name="Han J.H."/>
            <person name="Park K.S."/>
            <person name="Lee C.H."/>
            <person name="Park K.H."/>
            <person name="Kim S.B."/>
        </authorList>
    </citation>
    <scope>NUCLEOTIDE SEQUENCE [LARGE SCALE GENOMIC DNA]</scope>
    <source>
        <strain evidence="5 6">KCTC 22548</strain>
    </source>
</reference>
<sequence length="269" mass="28700">MMRKILLLSAFLGLTLLNAQTVVFQETFDTAVGWTVIDRDGDTRNWGLYTGSATTDGWGFSGNVAGSASWLPAVGALTPDNLLISPAITLPATGTLSLSFLVGSSDSQFFAEHYAAYVLPSSATAFTGTETPLIEGTVTAGKTAIAKTATIPSNLAGQSVKLYVRHFNTNDQNLLIVDNIKITQTGTLGTAENKISKVETSLYPNPVSDVLTIKSKEKVNKVEVYDISGRKVVADLDGDKVNVGNLNAGNYIINIETKEGKTTEKFIKK</sequence>
<evidence type="ECO:0000259" key="3">
    <source>
        <dbReference type="Pfam" id="PF07675"/>
    </source>
</evidence>
<proteinExistence type="predicted"/>
<dbReference type="Pfam" id="PF18962">
    <property type="entry name" value="Por_Secre_tail"/>
    <property type="match status" value="1"/>
</dbReference>
<evidence type="ECO:0000313" key="5">
    <source>
        <dbReference type="EMBL" id="REC74852.1"/>
    </source>
</evidence>
<evidence type="ECO:0000256" key="1">
    <source>
        <dbReference type="ARBA" id="ARBA00022729"/>
    </source>
</evidence>
<feature type="chain" id="PRO_5045973818" description="T9SS C-terminal target domain-containing protein" evidence="2">
    <location>
        <begin position="20"/>
        <end position="269"/>
    </location>
</feature>
<comment type="caution">
    <text evidence="5">The sequence shown here is derived from an EMBL/GenBank/DDBJ whole genome shotgun (WGS) entry which is preliminary data.</text>
</comment>
<feature type="domain" description="Secretion system C-terminal sorting" evidence="4">
    <location>
        <begin position="202"/>
        <end position="267"/>
    </location>
</feature>
<accession>A0ABX9IL99</accession>
<organism evidence="5 6">
    <name type="scientific">Chryseobacterium rhizosphaerae</name>
    <dbReference type="NCBI Taxonomy" id="395937"/>
    <lineage>
        <taxon>Bacteria</taxon>
        <taxon>Pseudomonadati</taxon>
        <taxon>Bacteroidota</taxon>
        <taxon>Flavobacteriia</taxon>
        <taxon>Flavobacteriales</taxon>
        <taxon>Weeksellaceae</taxon>
        <taxon>Chryseobacterium group</taxon>
        <taxon>Chryseobacterium</taxon>
    </lineage>
</organism>
<keyword evidence="1 2" id="KW-0732">Signal</keyword>
<dbReference type="InterPro" id="IPR011628">
    <property type="entry name" value="Cleaved_adhesin"/>
</dbReference>
<evidence type="ECO:0000313" key="6">
    <source>
        <dbReference type="Proteomes" id="UP000256491"/>
    </source>
</evidence>